<accession>A0ACB7GQK7</accession>
<dbReference type="EMBL" id="CM004399">
    <property type="protein sequence ID" value="KAG8640961.1"/>
    <property type="molecule type" value="Genomic_DNA"/>
</dbReference>
<proteinExistence type="predicted"/>
<evidence type="ECO:0000313" key="1">
    <source>
        <dbReference type="EMBL" id="KAG8640961.1"/>
    </source>
</evidence>
<keyword evidence="2" id="KW-1185">Reference proteome</keyword>
<name>A0ACB7GQK7_MANES</name>
<evidence type="ECO:0000313" key="2">
    <source>
        <dbReference type="Proteomes" id="UP000091857"/>
    </source>
</evidence>
<reference evidence="2" key="1">
    <citation type="journal article" date="2016" name="Nat. Biotechnol.">
        <title>Sequencing wild and cultivated cassava and related species reveals extensive interspecific hybridization and genetic diversity.</title>
        <authorList>
            <person name="Bredeson J.V."/>
            <person name="Lyons J.B."/>
            <person name="Prochnik S.E."/>
            <person name="Wu G.A."/>
            <person name="Ha C.M."/>
            <person name="Edsinger-Gonzales E."/>
            <person name="Grimwood J."/>
            <person name="Schmutz J."/>
            <person name="Rabbi I.Y."/>
            <person name="Egesi C."/>
            <person name="Nauluvula P."/>
            <person name="Lebot V."/>
            <person name="Ndunguru J."/>
            <person name="Mkamilo G."/>
            <person name="Bart R.S."/>
            <person name="Setter T.L."/>
            <person name="Gleadow R.M."/>
            <person name="Kulakow P."/>
            <person name="Ferguson M.E."/>
            <person name="Rounsley S."/>
            <person name="Rokhsar D.S."/>
        </authorList>
    </citation>
    <scope>NUCLEOTIDE SEQUENCE [LARGE SCALE GENOMIC DNA]</scope>
    <source>
        <strain evidence="2">cv. AM560-2</strain>
    </source>
</reference>
<protein>
    <submittedName>
        <fullName evidence="1">Uncharacterized protein</fullName>
    </submittedName>
</protein>
<comment type="caution">
    <text evidence="1">The sequence shown here is derived from an EMBL/GenBank/DDBJ whole genome shotgun (WGS) entry which is preliminary data.</text>
</comment>
<organism evidence="1 2">
    <name type="scientific">Manihot esculenta</name>
    <name type="common">Cassava</name>
    <name type="synonym">Jatropha manihot</name>
    <dbReference type="NCBI Taxonomy" id="3983"/>
    <lineage>
        <taxon>Eukaryota</taxon>
        <taxon>Viridiplantae</taxon>
        <taxon>Streptophyta</taxon>
        <taxon>Embryophyta</taxon>
        <taxon>Tracheophyta</taxon>
        <taxon>Spermatophyta</taxon>
        <taxon>Magnoliopsida</taxon>
        <taxon>eudicotyledons</taxon>
        <taxon>Gunneridae</taxon>
        <taxon>Pentapetalae</taxon>
        <taxon>rosids</taxon>
        <taxon>fabids</taxon>
        <taxon>Malpighiales</taxon>
        <taxon>Euphorbiaceae</taxon>
        <taxon>Crotonoideae</taxon>
        <taxon>Manihoteae</taxon>
        <taxon>Manihot</taxon>
    </lineage>
</organism>
<sequence length="55" mass="6320">MGDMQCIRVLDLLLVQLTLQEFSPVAEVLGWARFLLDFQLLHVQQVVPPLLDFLP</sequence>
<dbReference type="Proteomes" id="UP000091857">
    <property type="component" value="Chromosome 13"/>
</dbReference>
<gene>
    <name evidence="1" type="ORF">MANES_13G091940v8</name>
</gene>